<name>A0A414AWI4_9FIRM</name>
<organism evidence="2 3">
    <name type="scientific">Enterocloster bolteae</name>
    <dbReference type="NCBI Taxonomy" id="208479"/>
    <lineage>
        <taxon>Bacteria</taxon>
        <taxon>Bacillati</taxon>
        <taxon>Bacillota</taxon>
        <taxon>Clostridia</taxon>
        <taxon>Lachnospirales</taxon>
        <taxon>Lachnospiraceae</taxon>
        <taxon>Enterocloster</taxon>
    </lineage>
</organism>
<comment type="caution">
    <text evidence="2">The sequence shown here is derived from an EMBL/GenBank/DDBJ whole genome shotgun (WGS) entry which is preliminary data.</text>
</comment>
<dbReference type="GO" id="GO:0008410">
    <property type="term" value="F:CoA-transferase activity"/>
    <property type="evidence" value="ECO:0007669"/>
    <property type="project" value="TreeGrafter"/>
</dbReference>
<dbReference type="InterPro" id="IPR023606">
    <property type="entry name" value="CoA-Trfase_III_dom_1_sf"/>
</dbReference>
<gene>
    <name evidence="2" type="ORF">DW839_09990</name>
</gene>
<dbReference type="Proteomes" id="UP000283975">
    <property type="component" value="Unassembled WGS sequence"/>
</dbReference>
<dbReference type="RefSeq" id="WP_002570906.1">
    <property type="nucleotide sequence ID" value="NZ_CACRTF010000017.1"/>
</dbReference>
<dbReference type="InterPro" id="IPR050483">
    <property type="entry name" value="CoA-transferase_III_domain"/>
</dbReference>
<dbReference type="Gene3D" id="3.30.1540.10">
    <property type="entry name" value="formyl-coa transferase, domain 3"/>
    <property type="match status" value="1"/>
</dbReference>
<dbReference type="SUPFAM" id="SSF89796">
    <property type="entry name" value="CoA-transferase family III (CaiB/BaiF)"/>
    <property type="match status" value="1"/>
</dbReference>
<dbReference type="AlphaFoldDB" id="A0A414AWI4"/>
<dbReference type="InterPro" id="IPR044855">
    <property type="entry name" value="CoA-Trfase_III_dom3_sf"/>
</dbReference>
<dbReference type="PANTHER" id="PTHR48207:SF4">
    <property type="entry name" value="BLL6097 PROTEIN"/>
    <property type="match status" value="1"/>
</dbReference>
<dbReference type="InterPro" id="IPR003673">
    <property type="entry name" value="CoA-Trfase_fam_III"/>
</dbReference>
<dbReference type="Gene3D" id="3.40.50.10540">
    <property type="entry name" value="Crotonobetainyl-coa:carnitine coa-transferase, domain 1"/>
    <property type="match status" value="1"/>
</dbReference>
<evidence type="ECO:0000313" key="3">
    <source>
        <dbReference type="Proteomes" id="UP000283975"/>
    </source>
</evidence>
<protein>
    <submittedName>
        <fullName evidence="2">CoA transferase</fullName>
    </submittedName>
</protein>
<evidence type="ECO:0000313" key="2">
    <source>
        <dbReference type="EMBL" id="RHC56283.1"/>
    </source>
</evidence>
<accession>A0A414AWI4</accession>
<evidence type="ECO:0000256" key="1">
    <source>
        <dbReference type="ARBA" id="ARBA00022679"/>
    </source>
</evidence>
<dbReference type="EMBL" id="QSHZ01000009">
    <property type="protein sequence ID" value="RHC56283.1"/>
    <property type="molecule type" value="Genomic_DNA"/>
</dbReference>
<sequence length="392" mass="43420">MKPLEGITILDFSQFLSAPSATLRLADFGARVIKVERPDGGDICRTLYVSNLIIENDSSLFHSINRNKYGVSIDLKNPASRDILWSLIGKADVMVVNFRPGVVEKLGLDYASVKQHCPSMIYGEITGYGKKGPWSPMPGQDLLVQSLSGLAWLNGNQNQPPTPMGLSVADLFAGQHLAQGILAALIKRASCGEGSYVHVSMLESVMDMQFEVFTTYLNDGGQSPERSAVNNANGYINAPYGIYQTLDGYLAIAMVPVPVLGKLISCDSLLGYTDSETWCTRRDEIKSLLADHLKTRTTEYWLSKLEPADVWCADVYTWDKLFKTDGFKELDMLQTVRTPGGTEFATTRCPITIDREHYKSAKAAPAIGQHNNQYILQGESTWNRLFILKNMK</sequence>
<keyword evidence="1 2" id="KW-0808">Transferase</keyword>
<reference evidence="2 3" key="1">
    <citation type="submission" date="2018-08" db="EMBL/GenBank/DDBJ databases">
        <title>A genome reference for cultivated species of the human gut microbiota.</title>
        <authorList>
            <person name="Zou Y."/>
            <person name="Xue W."/>
            <person name="Luo G."/>
        </authorList>
    </citation>
    <scope>NUCLEOTIDE SEQUENCE [LARGE SCALE GENOMIC DNA]</scope>
    <source>
        <strain evidence="2 3">AM35-14</strain>
    </source>
</reference>
<dbReference type="PANTHER" id="PTHR48207">
    <property type="entry name" value="SUCCINATE--HYDROXYMETHYLGLUTARATE COA-TRANSFERASE"/>
    <property type="match status" value="1"/>
</dbReference>
<dbReference type="Pfam" id="PF02515">
    <property type="entry name" value="CoA_transf_3"/>
    <property type="match status" value="1"/>
</dbReference>
<proteinExistence type="predicted"/>